<organism evidence="1 2">
    <name type="scientific">Aerophobetes bacterium</name>
    <dbReference type="NCBI Taxonomy" id="2030807"/>
    <lineage>
        <taxon>Bacteria</taxon>
        <taxon>Candidatus Aerophobota</taxon>
    </lineage>
</organism>
<gene>
    <name evidence="1" type="ORF">E3J48_07100</name>
</gene>
<evidence type="ECO:0000313" key="1">
    <source>
        <dbReference type="EMBL" id="TET60053.1"/>
    </source>
</evidence>
<dbReference type="EMBL" id="SOIZ01000320">
    <property type="protein sequence ID" value="TET60053.1"/>
    <property type="molecule type" value="Genomic_DNA"/>
</dbReference>
<reference evidence="1 2" key="1">
    <citation type="submission" date="2019-03" db="EMBL/GenBank/DDBJ databases">
        <title>Metabolic potential of uncultured bacteria and archaea associated with petroleum seepage in deep-sea sediments.</title>
        <authorList>
            <person name="Dong X."/>
            <person name="Hubert C."/>
        </authorList>
    </citation>
    <scope>NUCLEOTIDE SEQUENCE [LARGE SCALE GENOMIC DNA]</scope>
    <source>
        <strain evidence="1">E29_bin52</strain>
    </source>
</reference>
<accession>A0A523VZ33</accession>
<name>A0A523VZ33_UNCAE</name>
<proteinExistence type="predicted"/>
<evidence type="ECO:0000313" key="2">
    <source>
        <dbReference type="Proteomes" id="UP000319130"/>
    </source>
</evidence>
<protein>
    <submittedName>
        <fullName evidence="1">Uncharacterized protein</fullName>
    </submittedName>
</protein>
<comment type="caution">
    <text evidence="1">The sequence shown here is derived from an EMBL/GenBank/DDBJ whole genome shotgun (WGS) entry which is preliminary data.</text>
</comment>
<dbReference type="AlphaFoldDB" id="A0A523VZ33"/>
<dbReference type="Proteomes" id="UP000319130">
    <property type="component" value="Unassembled WGS sequence"/>
</dbReference>
<sequence length="704" mass="78233">MIFSRGIRPVHFVRVFFAVLLLSLCLSLAFAQLSPDGLNTIRIRGRGTVDSKGQLHLELDWRIPTNALYTEIKRNFPNPYVILREFASQRAAFEVANARITYDDAERALHLGGAFLGAGVNKRGRWEIDLGEGVDCLWIKDQTAIFLEIAPIDSDLLQIMDVIIDLPKEASNVKYDENRGMLTYFLPEEPSSGYCRLDLSLRCKPRLTPATYKVYGNPNISNGDMWVAKAIFKNTGASNIRDLKISYKLGEYSDWSIPTTYSLIVPGGCVVDLYYPIISTRVTELSSRTPVDVRVKYEFSDEEGNGYSEMSGERIEILGMNQMEFSNFTLEEMTGTWAEYFSNSPLLAAWVTHLDPPVKALAGMASRLAGGVPTALDPESAVRFCRALYELEVANGVAYQTPSGFLEEYVPGQDIKYPRDVLRDKSGTCVDLGIIYASACEAVGLKTSLVIVPGHCFPVIHLPDGDLLPVECTGISGAAVGAPEVPAISFDQAVEIGIKELSDLKMGLHYVVDVQDMQRKGVVSPQLPRLEGDILQRWGWHLPGELPPAFEEEGAVIPTSGFARYSNEQQKLSFLYPEEWNIQEEEGAIHLVHPEAFARVTMLRIWEDSDPEATLESVEEHLVQEYHDFAVTSRTKVMVNGIDAWRVDGKSTSTEGIDVIHNVLILYESGLARALAVCAMLENQHVALSPIVEQVFDSITLLEH</sequence>